<evidence type="ECO:0000256" key="8">
    <source>
        <dbReference type="PIRSR" id="PIRSR005536-2"/>
    </source>
</evidence>
<feature type="binding site" evidence="8">
    <location>
        <begin position="340"/>
        <end position="341"/>
    </location>
    <ligand>
        <name>substrate</name>
    </ligand>
</feature>
<evidence type="ECO:0000313" key="11">
    <source>
        <dbReference type="EMBL" id="MBB3128844.1"/>
    </source>
</evidence>
<comment type="catalytic activity">
    <reaction evidence="1 6">
        <text>Hydrolysis of terminal, non-reducing alpha-D-galactose residues in alpha-D-galactosides, including galactose oligosaccharides, galactomannans and galactolipids.</text>
        <dbReference type="EC" id="3.2.1.22"/>
    </reaction>
</comment>
<accession>A0A839TPE8</accession>
<dbReference type="Proteomes" id="UP000517523">
    <property type="component" value="Unassembled WGS sequence"/>
</dbReference>
<feature type="binding site" evidence="8">
    <location>
        <begin position="450"/>
        <end position="454"/>
    </location>
    <ligand>
        <name>substrate</name>
    </ligand>
</feature>
<dbReference type="CDD" id="cd14791">
    <property type="entry name" value="GH36"/>
    <property type="match status" value="1"/>
</dbReference>
<feature type="domain" description="Glycosyl hydrolase family 36 C-terminal" evidence="9">
    <location>
        <begin position="623"/>
        <end position="698"/>
    </location>
</feature>
<keyword evidence="5 6" id="KW-0326">Glycosidase</keyword>
<dbReference type="PANTHER" id="PTHR43053:SF3">
    <property type="entry name" value="ALPHA-GALACTOSIDASE C-RELATED"/>
    <property type="match status" value="1"/>
</dbReference>
<dbReference type="PANTHER" id="PTHR43053">
    <property type="entry name" value="GLYCOSIDASE FAMILY 31"/>
    <property type="match status" value="1"/>
</dbReference>
<dbReference type="InterPro" id="IPR031705">
    <property type="entry name" value="Glyco_hydro_36_C"/>
</dbReference>
<feature type="binding site" evidence="8">
    <location>
        <position position="417"/>
    </location>
    <ligand>
        <name>substrate</name>
    </ligand>
</feature>
<feature type="binding site" evidence="8">
    <location>
        <position position="500"/>
    </location>
    <ligand>
        <name>substrate</name>
    </ligand>
</feature>
<comment type="caution">
    <text evidence="11">The sequence shown here is derived from an EMBL/GenBank/DDBJ whole genome shotgun (WGS) entry which is preliminary data.</text>
</comment>
<evidence type="ECO:0000313" key="12">
    <source>
        <dbReference type="Proteomes" id="UP000517523"/>
    </source>
</evidence>
<dbReference type="InterPro" id="IPR002252">
    <property type="entry name" value="Glyco_hydro_36"/>
</dbReference>
<dbReference type="AlphaFoldDB" id="A0A839TPE8"/>
<reference evidence="11 12" key="1">
    <citation type="submission" date="2020-08" db="EMBL/GenBank/DDBJ databases">
        <title>Genomic Encyclopedia of Type Strains, Phase III (KMG-III): the genomes of soil and plant-associated and newly described type strains.</title>
        <authorList>
            <person name="Whitman W."/>
        </authorList>
    </citation>
    <scope>NUCLEOTIDE SEQUENCE [LARGE SCALE GENOMIC DNA]</scope>
    <source>
        <strain evidence="11 12">CECT 5831</strain>
    </source>
</reference>
<evidence type="ECO:0000256" key="7">
    <source>
        <dbReference type="PIRSR" id="PIRSR005536-1"/>
    </source>
</evidence>
<dbReference type="InterPro" id="IPR017853">
    <property type="entry name" value="GH"/>
</dbReference>
<feature type="active site" description="Nucleophile" evidence="7">
    <location>
        <position position="452"/>
    </location>
</feature>
<comment type="similarity">
    <text evidence="2">Belongs to the glycosyl hydrolase 36 family.</text>
</comment>
<dbReference type="Pfam" id="PF02065">
    <property type="entry name" value="Melibiase"/>
    <property type="match status" value="1"/>
</dbReference>
<dbReference type="PRINTS" id="PR00743">
    <property type="entry name" value="GLHYDRLASE36"/>
</dbReference>
<dbReference type="Gene3D" id="3.20.20.70">
    <property type="entry name" value="Aldolase class I"/>
    <property type="match status" value="1"/>
</dbReference>
<dbReference type="FunFam" id="3.20.20.70:FF:000118">
    <property type="entry name" value="Alpha-galactosidase"/>
    <property type="match status" value="1"/>
</dbReference>
<dbReference type="GO" id="GO:0004557">
    <property type="term" value="F:alpha-galactosidase activity"/>
    <property type="evidence" value="ECO:0007669"/>
    <property type="project" value="UniProtKB-UniRule"/>
</dbReference>
<evidence type="ECO:0000256" key="3">
    <source>
        <dbReference type="ARBA" id="ARBA00012755"/>
    </source>
</evidence>
<dbReference type="PIRSF" id="PIRSF005536">
    <property type="entry name" value="Agal"/>
    <property type="match status" value="1"/>
</dbReference>
<protein>
    <recommendedName>
        <fullName evidence="3 6">Alpha-galactosidase</fullName>
        <ecNumber evidence="3 6">3.2.1.22</ecNumber>
    </recommendedName>
</protein>
<dbReference type="InterPro" id="IPR013785">
    <property type="entry name" value="Aldolase_TIM"/>
</dbReference>
<dbReference type="GO" id="GO:0016052">
    <property type="term" value="P:carbohydrate catabolic process"/>
    <property type="evidence" value="ECO:0007669"/>
    <property type="project" value="InterPro"/>
</dbReference>
<sequence length="706" mass="81982">MIHYLEHRRTWIIETDQAAYGLGLTETGQLIHLYFGESLPYHTDYPEPRDQHGWASFNSRADRNPEEYTGWGGVRYSEPCLKVEFHDHVRDLVLVYKEYVIQDGALVITLRDAHYPLEIRLNYKPFAELNLIQRTAEIVNTGEHPVDLEQVLSGELHLPAENHYRLSYLSGKWAGETQLRQIEMPDAKFILESRGGTTSHQTNPWFAMDPDGCSTEDYGKVFFGALAYSGNWKMVFEKRFGKIKASAGVHDFDFRWRLNAGETFAAPAFTIGYSAEGFGGASRQLHQYQLEYVLPRQTVRQDRKVLYNSWEATRFDVNEQDQIRLAELAATLGVELFVMDDGWFGRRNDDHAGLGDWTVNPEKFPNGLRPLIERVEELGMEFGIWVEPEMVNPDSDLYRRHPDWVYHFPNRVNSEMRNQLVLNLAREDVKQYLIGCLDRLLTENRIRFVKWDMNRLFSEPGYLDAPYEQQREIWVRHVRSLYDIVETLRKNHPDVHFQSCSGGGGRVDLGILELFDQVWVSDNTDAYDRLFIQEGYSYAYCAKTMESWVTAEQHWMNNRRLPLRFRFHVAMTGVLGIGENLHAWSEKEREEARGYVEAYKKVRSGIQNGRQYRLQSPKNNPVSSVMYVSEQQDTAVVFAFLYGNRNGDELRPLRLKGLDETKYYVLEGTEQRRSGKAWMSVGIELELKGDLDSCMLVLRADPSPNQ</sequence>
<feature type="binding site" evidence="8">
    <location>
        <position position="173"/>
    </location>
    <ligand>
        <name>substrate</name>
    </ligand>
</feature>
<dbReference type="Gene3D" id="2.70.98.60">
    <property type="entry name" value="alpha-galactosidase from lactobacil brevis"/>
    <property type="match status" value="1"/>
</dbReference>
<dbReference type="Pfam" id="PF16875">
    <property type="entry name" value="Glyco_hydro_36N"/>
    <property type="match status" value="1"/>
</dbReference>
<evidence type="ECO:0000256" key="6">
    <source>
        <dbReference type="PIRNR" id="PIRNR005536"/>
    </source>
</evidence>
<dbReference type="EMBL" id="JACHXJ010000003">
    <property type="protein sequence ID" value="MBB3128844.1"/>
    <property type="molecule type" value="Genomic_DNA"/>
</dbReference>
<evidence type="ECO:0000256" key="1">
    <source>
        <dbReference type="ARBA" id="ARBA00001255"/>
    </source>
</evidence>
<feature type="domain" description="Glycosyl hydrolase family 36 N-terminal" evidence="10">
    <location>
        <begin position="28"/>
        <end position="259"/>
    </location>
</feature>
<organism evidence="11 12">
    <name type="scientific">Paenibacillus rhizosphaerae</name>
    <dbReference type="NCBI Taxonomy" id="297318"/>
    <lineage>
        <taxon>Bacteria</taxon>
        <taxon>Bacillati</taxon>
        <taxon>Bacillota</taxon>
        <taxon>Bacilli</taxon>
        <taxon>Bacillales</taxon>
        <taxon>Paenibacillaceae</taxon>
        <taxon>Paenibacillus</taxon>
    </lineage>
</organism>
<dbReference type="Pfam" id="PF16874">
    <property type="entry name" value="Glyco_hydro_36C"/>
    <property type="match status" value="1"/>
</dbReference>
<dbReference type="Gene3D" id="2.60.40.1180">
    <property type="entry name" value="Golgi alpha-mannosidase II"/>
    <property type="match status" value="1"/>
</dbReference>
<gene>
    <name evidence="11" type="ORF">FHS19_003519</name>
</gene>
<dbReference type="InterPro" id="IPR013780">
    <property type="entry name" value="Glyco_hydro_b"/>
</dbReference>
<dbReference type="SUPFAM" id="SSF51445">
    <property type="entry name" value="(Trans)glycosidases"/>
    <property type="match status" value="1"/>
</dbReference>
<feature type="active site" description="Proton donor" evidence="7">
    <location>
        <position position="522"/>
    </location>
</feature>
<dbReference type="PROSITE" id="PS00512">
    <property type="entry name" value="ALPHA_GALACTOSIDASE"/>
    <property type="match status" value="1"/>
</dbReference>
<keyword evidence="4 6" id="KW-0378">Hydrolase</keyword>
<feature type="binding site" evidence="8">
    <location>
        <position position="522"/>
    </location>
    <ligand>
        <name>substrate</name>
    </ligand>
</feature>
<dbReference type="EC" id="3.2.1.22" evidence="3 6"/>
<dbReference type="InterPro" id="IPR050985">
    <property type="entry name" value="Alpha-glycosidase_related"/>
</dbReference>
<evidence type="ECO:0000259" key="9">
    <source>
        <dbReference type="Pfam" id="PF16874"/>
    </source>
</evidence>
<name>A0A839TPE8_9BACL</name>
<dbReference type="InterPro" id="IPR031704">
    <property type="entry name" value="Glyco_hydro_36_N"/>
</dbReference>
<proteinExistence type="inferred from homology"/>
<evidence type="ECO:0000256" key="4">
    <source>
        <dbReference type="ARBA" id="ARBA00022801"/>
    </source>
</evidence>
<evidence type="ECO:0000259" key="10">
    <source>
        <dbReference type="Pfam" id="PF16875"/>
    </source>
</evidence>
<dbReference type="InterPro" id="IPR000111">
    <property type="entry name" value="Glyco_hydro_27/36_CS"/>
</dbReference>
<evidence type="ECO:0000256" key="2">
    <source>
        <dbReference type="ARBA" id="ARBA00006202"/>
    </source>
</evidence>
<evidence type="ECO:0000256" key="5">
    <source>
        <dbReference type="ARBA" id="ARBA00023295"/>
    </source>
</evidence>
<dbReference type="RefSeq" id="WP_183583117.1">
    <property type="nucleotide sequence ID" value="NZ_JACHXJ010000003.1"/>
</dbReference>
<dbReference type="InterPro" id="IPR038417">
    <property type="entry name" value="Alpga-gal_N_sf"/>
</dbReference>